<sequence length="311" mass="35284">MKGSFGGDGTTAENVTSLRKALLKDYDPYLRPRRLQEDPVIINASFGVSRLHDLNEKERKISILGYFRLTWIDEFLVWDKDKHQNISDIVVKTDDIWWPTIGLGNPISDFETMKNTYGIFQVSFSGVIAWSPGALFSVMCDMKLQKFPFDTQTCDFVFVILGYTKKDIVINANPDILNVQGTTEWDVLETKFLELPGGSNGLKIRFTLRRKPYFVLLTVTMPLTLLSILNIFVFLIPVESGEKTSYAISTFLAYSIYLSVMGSSLPDDAESIVYMTLYIEVMMSLSVLIMALVIIQIRLVFYHGDDPLPCC</sequence>
<comment type="subcellular location">
    <subcellularLocation>
        <location evidence="1">Membrane</location>
        <topology evidence="1">Multi-pass membrane protein</topology>
    </subcellularLocation>
</comment>
<dbReference type="GO" id="GO:0004888">
    <property type="term" value="F:transmembrane signaling receptor activity"/>
    <property type="evidence" value="ECO:0007669"/>
    <property type="project" value="InterPro"/>
</dbReference>
<dbReference type="EnsemblMetazoa" id="G25670.5">
    <property type="protein sequence ID" value="G25670.5:cds"/>
    <property type="gene ID" value="G25670"/>
</dbReference>
<dbReference type="SUPFAM" id="SSF63712">
    <property type="entry name" value="Nicotinic receptor ligand binding domain-like"/>
    <property type="match status" value="1"/>
</dbReference>
<proteinExistence type="inferred from homology"/>
<evidence type="ECO:0000256" key="3">
    <source>
        <dbReference type="ARBA" id="ARBA00022989"/>
    </source>
</evidence>
<feature type="transmembrane region" description="Helical" evidence="5">
    <location>
        <begin position="244"/>
        <end position="265"/>
    </location>
</feature>
<dbReference type="InterPro" id="IPR038050">
    <property type="entry name" value="Neuro_actylchol_rec"/>
</dbReference>
<evidence type="ECO:0000313" key="9">
    <source>
        <dbReference type="Proteomes" id="UP000005408"/>
    </source>
</evidence>
<dbReference type="InterPro" id="IPR006202">
    <property type="entry name" value="Neur_chan_lig-bd"/>
</dbReference>
<dbReference type="InterPro" id="IPR036719">
    <property type="entry name" value="Neuro-gated_channel_TM_sf"/>
</dbReference>
<evidence type="ECO:0008006" key="10">
    <source>
        <dbReference type="Google" id="ProtNLM"/>
    </source>
</evidence>
<evidence type="ECO:0000313" key="8">
    <source>
        <dbReference type="EnsemblMetazoa" id="G25670.2:cds"/>
    </source>
</evidence>
<dbReference type="AlphaFoldDB" id="A0A8W8L2Z8"/>
<keyword evidence="2 5" id="KW-0812">Transmembrane</keyword>
<keyword evidence="5" id="KW-0406">Ion transport</keyword>
<keyword evidence="5" id="KW-0813">Transport</keyword>
<dbReference type="Pfam" id="PF02932">
    <property type="entry name" value="Neur_chan_memb"/>
    <property type="match status" value="1"/>
</dbReference>
<feature type="domain" description="Neurotransmitter-gated ion-channel ligand-binding" evidence="6">
    <location>
        <begin position="17"/>
        <end position="189"/>
    </location>
</feature>
<dbReference type="Gene3D" id="1.20.58.390">
    <property type="entry name" value="Neurotransmitter-gated ion-channel transmembrane domain"/>
    <property type="match status" value="1"/>
</dbReference>
<reference evidence="8" key="1">
    <citation type="submission" date="2022-08" db="UniProtKB">
        <authorList>
            <consortium name="EnsemblMetazoa"/>
        </authorList>
    </citation>
    <scope>IDENTIFICATION</scope>
    <source>
        <strain evidence="8">05x7-T-G4-1.051#20</strain>
    </source>
</reference>
<name>A0A8W8L2Z8_MAGGI</name>
<organism evidence="8 9">
    <name type="scientific">Magallana gigas</name>
    <name type="common">Pacific oyster</name>
    <name type="synonym">Crassostrea gigas</name>
    <dbReference type="NCBI Taxonomy" id="29159"/>
    <lineage>
        <taxon>Eukaryota</taxon>
        <taxon>Metazoa</taxon>
        <taxon>Spiralia</taxon>
        <taxon>Lophotrochozoa</taxon>
        <taxon>Mollusca</taxon>
        <taxon>Bivalvia</taxon>
        <taxon>Autobranchia</taxon>
        <taxon>Pteriomorphia</taxon>
        <taxon>Ostreida</taxon>
        <taxon>Ostreoidea</taxon>
        <taxon>Ostreidae</taxon>
        <taxon>Magallana</taxon>
    </lineage>
</organism>
<protein>
    <recommendedName>
        <fullName evidence="10">Neuronal acetylcholine receptor subunit alpha-6</fullName>
    </recommendedName>
</protein>
<dbReference type="CDD" id="cd19051">
    <property type="entry name" value="LGIC_TM_cation"/>
    <property type="match status" value="1"/>
</dbReference>
<feature type="transmembrane region" description="Helical" evidence="5">
    <location>
        <begin position="213"/>
        <end position="238"/>
    </location>
</feature>
<dbReference type="PANTHER" id="PTHR18945">
    <property type="entry name" value="NEUROTRANSMITTER GATED ION CHANNEL"/>
    <property type="match status" value="1"/>
</dbReference>
<evidence type="ECO:0000256" key="2">
    <source>
        <dbReference type="ARBA" id="ARBA00022692"/>
    </source>
</evidence>
<dbReference type="Proteomes" id="UP000005408">
    <property type="component" value="Unassembled WGS sequence"/>
</dbReference>
<feature type="domain" description="Neurotransmitter-gated ion-channel transmembrane" evidence="7">
    <location>
        <begin position="221"/>
        <end position="294"/>
    </location>
</feature>
<evidence type="ECO:0000256" key="5">
    <source>
        <dbReference type="RuleBase" id="RU000687"/>
    </source>
</evidence>
<dbReference type="Gene3D" id="2.70.170.10">
    <property type="entry name" value="Neurotransmitter-gated ion-channel ligand-binding domain"/>
    <property type="match status" value="1"/>
</dbReference>
<dbReference type="GO" id="GO:0005230">
    <property type="term" value="F:extracellular ligand-gated monoatomic ion channel activity"/>
    <property type="evidence" value="ECO:0007669"/>
    <property type="project" value="InterPro"/>
</dbReference>
<feature type="transmembrane region" description="Helical" evidence="5">
    <location>
        <begin position="277"/>
        <end position="299"/>
    </location>
</feature>
<dbReference type="InterPro" id="IPR006201">
    <property type="entry name" value="Neur_channel"/>
</dbReference>
<accession>A0A8W8L2Z8</accession>
<keyword evidence="5" id="KW-0407">Ion channel</keyword>
<dbReference type="EnsemblMetazoa" id="G25670.2">
    <property type="protein sequence ID" value="G25670.2:cds"/>
    <property type="gene ID" value="G25670"/>
</dbReference>
<evidence type="ECO:0000256" key="4">
    <source>
        <dbReference type="ARBA" id="ARBA00023136"/>
    </source>
</evidence>
<dbReference type="Pfam" id="PF02931">
    <property type="entry name" value="Neur_chan_LBD"/>
    <property type="match status" value="1"/>
</dbReference>
<dbReference type="PRINTS" id="PR00252">
    <property type="entry name" value="NRIONCHANNEL"/>
</dbReference>
<dbReference type="InterPro" id="IPR036734">
    <property type="entry name" value="Neur_chan_lig-bd_sf"/>
</dbReference>
<evidence type="ECO:0000259" key="6">
    <source>
        <dbReference type="Pfam" id="PF02931"/>
    </source>
</evidence>
<keyword evidence="4 5" id="KW-0472">Membrane</keyword>
<comment type="similarity">
    <text evidence="5">Belongs to the ligand-gated ion channel (TC 1.A.9) family.</text>
</comment>
<keyword evidence="9" id="KW-1185">Reference proteome</keyword>
<keyword evidence="3 5" id="KW-1133">Transmembrane helix</keyword>
<evidence type="ECO:0000259" key="7">
    <source>
        <dbReference type="Pfam" id="PF02932"/>
    </source>
</evidence>
<evidence type="ECO:0000256" key="1">
    <source>
        <dbReference type="ARBA" id="ARBA00004141"/>
    </source>
</evidence>
<dbReference type="InterPro" id="IPR006029">
    <property type="entry name" value="Neurotrans-gated_channel_TM"/>
</dbReference>
<dbReference type="EnsemblMetazoa" id="G25670.4">
    <property type="protein sequence ID" value="G25670.4:cds"/>
    <property type="gene ID" value="G25670"/>
</dbReference>
<dbReference type="PROSITE" id="PS00236">
    <property type="entry name" value="NEUROTR_ION_CHANNEL"/>
    <property type="match status" value="1"/>
</dbReference>
<dbReference type="SUPFAM" id="SSF90112">
    <property type="entry name" value="Neurotransmitter-gated ion-channel transmembrane pore"/>
    <property type="match status" value="1"/>
</dbReference>
<comment type="caution">
    <text evidence="5">Lacks conserved residue(s) required for the propagation of feature annotation.</text>
</comment>
<dbReference type="GO" id="GO:0016020">
    <property type="term" value="C:membrane"/>
    <property type="evidence" value="ECO:0007669"/>
    <property type="project" value="UniProtKB-SubCell"/>
</dbReference>
<dbReference type="InterPro" id="IPR018000">
    <property type="entry name" value="Neurotransmitter_ion_chnl_CS"/>
</dbReference>
<dbReference type="CDD" id="cd18989">
    <property type="entry name" value="LGIC_ECD_cation"/>
    <property type="match status" value="1"/>
</dbReference>